<keyword evidence="2 9" id="KW-0963">Cytoplasm</keyword>
<evidence type="ECO:0000256" key="4">
    <source>
        <dbReference type="ARBA" id="ARBA00022723"/>
    </source>
</evidence>
<keyword evidence="8 9" id="KW-0460">Magnesium</keyword>
<accession>A0A508AR78</accession>
<feature type="site" description="Transition state stabilizer" evidence="9">
    <location>
        <position position="178"/>
    </location>
</feature>
<evidence type="ECO:0000256" key="1">
    <source>
        <dbReference type="ARBA" id="ARBA00008748"/>
    </source>
</evidence>
<comment type="subunit">
    <text evidence="9">Homodimer.</text>
</comment>
<keyword evidence="6 9" id="KW-0418">Kinase</keyword>
<evidence type="ECO:0000256" key="3">
    <source>
        <dbReference type="ARBA" id="ARBA00022679"/>
    </source>
</evidence>
<dbReference type="SUPFAM" id="SSF53067">
    <property type="entry name" value="Actin-like ATPase domain"/>
    <property type="match status" value="2"/>
</dbReference>
<comment type="subcellular location">
    <subcellularLocation>
        <location evidence="9">Cytoplasm</location>
    </subcellularLocation>
</comment>
<proteinExistence type="inferred from homology"/>
<dbReference type="GO" id="GO:0006085">
    <property type="term" value="P:acetyl-CoA biosynthetic process"/>
    <property type="evidence" value="ECO:0007669"/>
    <property type="project" value="UniProtKB-UniRule"/>
</dbReference>
<dbReference type="AlphaFoldDB" id="A0A508AR78"/>
<feature type="active site" description="Proton donor/acceptor" evidence="9">
    <location>
        <position position="147"/>
    </location>
</feature>
<keyword evidence="5 9" id="KW-0547">Nucleotide-binding</keyword>
<dbReference type="GO" id="GO:0008776">
    <property type="term" value="F:acetate kinase activity"/>
    <property type="evidence" value="ECO:0007669"/>
    <property type="project" value="UniProtKB-UniRule"/>
</dbReference>
<dbReference type="InterPro" id="IPR004372">
    <property type="entry name" value="Ac/propionate_kinase"/>
</dbReference>
<dbReference type="Pfam" id="PF00871">
    <property type="entry name" value="Acetate_kinase"/>
    <property type="match status" value="1"/>
</dbReference>
<gene>
    <name evidence="9" type="primary">ackA</name>
    <name evidence="11" type="ORF">FKV24_010680</name>
</gene>
<protein>
    <recommendedName>
        <fullName evidence="9">Acetate kinase</fullName>
        <ecNumber evidence="9">2.7.2.1</ecNumber>
    </recommendedName>
    <alternativeName>
        <fullName evidence="9">Acetokinase</fullName>
    </alternativeName>
</protein>
<dbReference type="EMBL" id="VICD02000176">
    <property type="protein sequence ID" value="KAB8185691.1"/>
    <property type="molecule type" value="Genomic_DNA"/>
</dbReference>
<evidence type="ECO:0000313" key="11">
    <source>
        <dbReference type="EMBL" id="KAB8185691.1"/>
    </source>
</evidence>
<comment type="function">
    <text evidence="9">Catalyzes the formation of acetyl phosphate from acetate and ATP. Can also catalyze the reverse reaction.</text>
</comment>
<evidence type="ECO:0000313" key="12">
    <source>
        <dbReference type="Proteomes" id="UP000320431"/>
    </source>
</evidence>
<dbReference type="Gene3D" id="3.30.420.40">
    <property type="match status" value="2"/>
</dbReference>
<dbReference type="PROSITE" id="PS01075">
    <property type="entry name" value="ACETATE_KINASE_1"/>
    <property type="match status" value="1"/>
</dbReference>
<comment type="similarity">
    <text evidence="1 9 10">Belongs to the acetokinase family.</text>
</comment>
<dbReference type="Proteomes" id="UP000320431">
    <property type="component" value="Unassembled WGS sequence"/>
</dbReference>
<feature type="binding site" evidence="9">
    <location>
        <position position="91"/>
    </location>
    <ligand>
        <name>substrate</name>
    </ligand>
</feature>
<comment type="catalytic activity">
    <reaction evidence="9">
        <text>acetate + ATP = acetyl phosphate + ADP</text>
        <dbReference type="Rhea" id="RHEA:11352"/>
        <dbReference type="ChEBI" id="CHEBI:22191"/>
        <dbReference type="ChEBI" id="CHEBI:30089"/>
        <dbReference type="ChEBI" id="CHEBI:30616"/>
        <dbReference type="ChEBI" id="CHEBI:456216"/>
        <dbReference type="EC" id="2.7.2.1"/>
    </reaction>
</comment>
<evidence type="ECO:0000256" key="9">
    <source>
        <dbReference type="HAMAP-Rule" id="MF_00020"/>
    </source>
</evidence>
<dbReference type="EC" id="2.7.2.1" evidence="9"/>
<dbReference type="PRINTS" id="PR00471">
    <property type="entry name" value="ACETATEKNASE"/>
</dbReference>
<comment type="pathway">
    <text evidence="9">Metabolic intermediate biosynthesis; acetyl-CoA biosynthesis; acetyl-CoA from acetate: step 1/2.</text>
</comment>
<dbReference type="UniPathway" id="UPA00340">
    <property type="reaction ID" value="UER00458"/>
</dbReference>
<dbReference type="InterPro" id="IPR000890">
    <property type="entry name" value="Aliphatic_acid_kin_short-chain"/>
</dbReference>
<comment type="caution">
    <text evidence="11">The sequence shown here is derived from an EMBL/GenBank/DDBJ whole genome shotgun (WGS) entry which is preliminary data.</text>
</comment>
<feature type="binding site" evidence="9">
    <location>
        <begin position="205"/>
        <end position="209"/>
    </location>
    <ligand>
        <name>ATP</name>
        <dbReference type="ChEBI" id="CHEBI:30616"/>
    </ligand>
</feature>
<dbReference type="PROSITE" id="PS01076">
    <property type="entry name" value="ACETATE_KINASE_2"/>
    <property type="match status" value="1"/>
</dbReference>
<dbReference type="GO" id="GO:0005524">
    <property type="term" value="F:ATP binding"/>
    <property type="evidence" value="ECO:0007669"/>
    <property type="project" value="UniProtKB-KW"/>
</dbReference>
<evidence type="ECO:0000256" key="2">
    <source>
        <dbReference type="ARBA" id="ARBA00022490"/>
    </source>
</evidence>
<reference evidence="11 12" key="1">
    <citation type="submission" date="2019-10" db="EMBL/GenBank/DDBJ databases">
        <title>Lysobacter alkalisoli sp. nov., isolated from saline-alkaline soil.</title>
        <authorList>
            <person name="Sun J.-Q."/>
        </authorList>
    </citation>
    <scope>NUCLEOTIDE SEQUENCE [LARGE SCALE GENOMIC DNA]</scope>
    <source>
        <strain evidence="11 12">KCTC 42381</strain>
    </source>
</reference>
<dbReference type="InterPro" id="IPR043129">
    <property type="entry name" value="ATPase_NBD"/>
</dbReference>
<dbReference type="GO" id="GO:0005829">
    <property type="term" value="C:cytosol"/>
    <property type="evidence" value="ECO:0007669"/>
    <property type="project" value="TreeGrafter"/>
</dbReference>
<feature type="binding site" evidence="9">
    <location>
        <position position="374"/>
    </location>
    <ligand>
        <name>Mg(2+)</name>
        <dbReference type="ChEBI" id="CHEBI:18420"/>
    </ligand>
</feature>
<evidence type="ECO:0000256" key="7">
    <source>
        <dbReference type="ARBA" id="ARBA00022840"/>
    </source>
</evidence>
<evidence type="ECO:0000256" key="6">
    <source>
        <dbReference type="ARBA" id="ARBA00022777"/>
    </source>
</evidence>
<dbReference type="InterPro" id="IPR023865">
    <property type="entry name" value="Aliphatic_acid_kinase_CS"/>
</dbReference>
<organism evidence="11 12">
    <name type="scientific">Marilutibacter maris</name>
    <dbReference type="NCBI Taxonomy" id="1605891"/>
    <lineage>
        <taxon>Bacteria</taxon>
        <taxon>Pseudomonadati</taxon>
        <taxon>Pseudomonadota</taxon>
        <taxon>Gammaproteobacteria</taxon>
        <taxon>Lysobacterales</taxon>
        <taxon>Lysobacteraceae</taxon>
        <taxon>Marilutibacter</taxon>
    </lineage>
</organism>
<dbReference type="GO" id="GO:0000287">
    <property type="term" value="F:magnesium ion binding"/>
    <property type="evidence" value="ECO:0007669"/>
    <property type="project" value="UniProtKB-UniRule"/>
</dbReference>
<dbReference type="HAMAP" id="MF_00020">
    <property type="entry name" value="Acetate_kinase"/>
    <property type="match status" value="1"/>
</dbReference>
<evidence type="ECO:0000256" key="8">
    <source>
        <dbReference type="ARBA" id="ARBA00022842"/>
    </source>
</evidence>
<comment type="caution">
    <text evidence="9">Lacks conserved residue(s) required for the propagation of feature annotation.</text>
</comment>
<dbReference type="GO" id="GO:0006083">
    <property type="term" value="P:acetate metabolic process"/>
    <property type="evidence" value="ECO:0007669"/>
    <property type="project" value="TreeGrafter"/>
</dbReference>
<feature type="binding site" evidence="9">
    <location>
        <begin position="279"/>
        <end position="281"/>
    </location>
    <ligand>
        <name>ATP</name>
        <dbReference type="ChEBI" id="CHEBI:30616"/>
    </ligand>
</feature>
<evidence type="ECO:0000256" key="5">
    <source>
        <dbReference type="ARBA" id="ARBA00022741"/>
    </source>
</evidence>
<feature type="site" description="Transition state stabilizer" evidence="9">
    <location>
        <position position="238"/>
    </location>
</feature>
<dbReference type="PANTHER" id="PTHR21060">
    <property type="entry name" value="ACETATE KINASE"/>
    <property type="match status" value="1"/>
</dbReference>
<keyword evidence="4 9" id="KW-0479">Metal-binding</keyword>
<name>A0A508AR78_9GAMM</name>
<sequence>MRSCCAGRYGPHEHELATPMTTRRLLALNVGSSTLKGACYLLHAEGPGAQPRVVERSRAEIAVGADAQERLATLLEILSIPAPGPDVVVHRIVHGGDLRNASELDEDVLAKLDALVPFAPLHQPVALAFARAARLRWPQARQGVAFDTDFHVTLAPWSQRLPIPEAWDALGVRRYGFHGLAFASALRVVASQDAGILRSRAVFAHLGGGCSVCAVEDGRSRDTTMALTPLGGIPSPTRSGDLDPGALLYLLRHERLDAQAIEDGLSRTAGLAGIAGHGDMRVLLADPGPQAQLAVDLFAVRIAQSIAAMATGIGGLDHVVFSGGIGHRAPGLRARIIARLGWLGLALAPDDNDAGATRIDAASGPAIWNVAIDEERELAESALAWL</sequence>
<comment type="cofactor">
    <cofactor evidence="9">
        <name>Mg(2+)</name>
        <dbReference type="ChEBI" id="CHEBI:18420"/>
    </cofactor>
    <cofactor evidence="9">
        <name>Mn(2+)</name>
        <dbReference type="ChEBI" id="CHEBI:29035"/>
    </cofactor>
    <text evidence="9">Mg(2+). Can also accept Mn(2+).</text>
</comment>
<evidence type="ECO:0000256" key="10">
    <source>
        <dbReference type="RuleBase" id="RU003835"/>
    </source>
</evidence>
<keyword evidence="3 9" id="KW-0808">Transferase</keyword>
<dbReference type="PANTHER" id="PTHR21060:SF21">
    <property type="entry name" value="ACETATE KINASE"/>
    <property type="match status" value="1"/>
</dbReference>
<keyword evidence="7 9" id="KW-0067">ATP-binding</keyword>